<dbReference type="EMBL" id="WOWK01000009">
    <property type="protein sequence ID" value="KAF0330030.1"/>
    <property type="molecule type" value="Genomic_DNA"/>
</dbReference>
<keyword evidence="1" id="KW-0808">Transferase</keyword>
<gene>
    <name evidence="1" type="ORF">GQ607_002797</name>
</gene>
<sequence length="258" mass="29423">MDEPIAHAEAYISKPREITTVIRVNPYVEGISNDENFTKNDTKSDGEEERDRFAMNSASGQRVIRFVAKQSDAEKHRIPPKYDLSRWDPGKTPLLFLYSVFDLVSIGTWFNDTIVSCRQYGQPIGDKDMEVLKDLAILLEKLDDSLSKVTKHSMHLQKADDKEMVQDLTNGGERLVIKVQKFLQAWQGMMSLGNGVEAKESWEGYLLESGAMKYLGTEKLRSKAETLEQSLRVWAQRYNAYSSEKIKHAKGKKRAGRN</sequence>
<comment type="caution">
    <text evidence="1">The sequence shown here is derived from an EMBL/GenBank/DDBJ whole genome shotgun (WGS) entry which is preliminary data.</text>
</comment>
<reference evidence="1 2" key="1">
    <citation type="submission" date="2019-12" db="EMBL/GenBank/DDBJ databases">
        <title>A genome sequence resource for the geographically widespread anthracnose pathogen Colletotrichum asianum.</title>
        <authorList>
            <person name="Meng Y."/>
        </authorList>
    </citation>
    <scope>NUCLEOTIDE SEQUENCE [LARGE SCALE GENOMIC DNA]</scope>
    <source>
        <strain evidence="1 2">ICMP 18580</strain>
    </source>
</reference>
<keyword evidence="2" id="KW-1185">Reference proteome</keyword>
<dbReference type="GO" id="GO:0016301">
    <property type="term" value="F:kinase activity"/>
    <property type="evidence" value="ECO:0007669"/>
    <property type="project" value="UniProtKB-KW"/>
</dbReference>
<evidence type="ECO:0000313" key="1">
    <source>
        <dbReference type="EMBL" id="KAF0330030.1"/>
    </source>
</evidence>
<accession>A0A8H3WPL0</accession>
<proteinExistence type="predicted"/>
<evidence type="ECO:0000313" key="2">
    <source>
        <dbReference type="Proteomes" id="UP000434172"/>
    </source>
</evidence>
<dbReference type="AlphaFoldDB" id="A0A8H3WPL0"/>
<name>A0A8H3WPL0_9PEZI</name>
<dbReference type="Proteomes" id="UP000434172">
    <property type="component" value="Unassembled WGS sequence"/>
</dbReference>
<protein>
    <submittedName>
        <fullName evidence="1">Calcium calmodulin-dependent protein kinase type 1b</fullName>
    </submittedName>
</protein>
<keyword evidence="1" id="KW-0418">Kinase</keyword>
<organism evidence="1 2">
    <name type="scientific">Colletotrichum asianum</name>
    <dbReference type="NCBI Taxonomy" id="702518"/>
    <lineage>
        <taxon>Eukaryota</taxon>
        <taxon>Fungi</taxon>
        <taxon>Dikarya</taxon>
        <taxon>Ascomycota</taxon>
        <taxon>Pezizomycotina</taxon>
        <taxon>Sordariomycetes</taxon>
        <taxon>Hypocreomycetidae</taxon>
        <taxon>Glomerellales</taxon>
        <taxon>Glomerellaceae</taxon>
        <taxon>Colletotrichum</taxon>
        <taxon>Colletotrichum gloeosporioides species complex</taxon>
    </lineage>
</organism>